<evidence type="ECO:0000313" key="5">
    <source>
        <dbReference type="EMBL" id="MCS0582672.1"/>
    </source>
</evidence>
<dbReference type="SUPFAM" id="SSF51905">
    <property type="entry name" value="FAD/NAD(P)-binding domain"/>
    <property type="match status" value="1"/>
</dbReference>
<evidence type="ECO:0000256" key="1">
    <source>
        <dbReference type="ARBA" id="ARBA00001974"/>
    </source>
</evidence>
<organism evidence="5 6">
    <name type="scientific">Massilia pinisoli</name>
    <dbReference type="NCBI Taxonomy" id="1772194"/>
    <lineage>
        <taxon>Bacteria</taxon>
        <taxon>Pseudomonadati</taxon>
        <taxon>Pseudomonadota</taxon>
        <taxon>Betaproteobacteria</taxon>
        <taxon>Burkholderiales</taxon>
        <taxon>Oxalobacteraceae</taxon>
        <taxon>Telluria group</taxon>
        <taxon>Massilia</taxon>
    </lineage>
</organism>
<evidence type="ECO:0000256" key="2">
    <source>
        <dbReference type="ARBA" id="ARBA00005995"/>
    </source>
</evidence>
<reference evidence="5 6" key="1">
    <citation type="submission" date="2022-08" db="EMBL/GenBank/DDBJ databases">
        <title>Reclassification of Massilia species as members of the genera Telluria, Duganella, Pseudoduganella, Mokoshia gen. nov. and Zemynaea gen. nov. using orthogonal and non-orthogonal genome-based approaches.</title>
        <authorList>
            <person name="Bowman J.P."/>
        </authorList>
    </citation>
    <scope>NUCLEOTIDE SEQUENCE [LARGE SCALE GENOMIC DNA]</scope>
    <source>
        <strain evidence="5 6">JCM 31316</strain>
    </source>
</reference>
<protein>
    <submittedName>
        <fullName evidence="5">FAD-dependent oxidoreductase</fullName>
    </submittedName>
</protein>
<dbReference type="Gene3D" id="3.50.50.60">
    <property type="entry name" value="FAD/NAD(P)-binding domain"/>
    <property type="match status" value="1"/>
</dbReference>
<gene>
    <name evidence="5" type="ORF">NX784_13810</name>
</gene>
<dbReference type="InterPro" id="IPR050703">
    <property type="entry name" value="Flavin_MAO"/>
</dbReference>
<dbReference type="PANTHER" id="PTHR43563:SF1">
    <property type="entry name" value="AMINE OXIDASE [FLAVIN-CONTAINING] B"/>
    <property type="match status" value="1"/>
</dbReference>
<keyword evidence="3" id="KW-0560">Oxidoreductase</keyword>
<comment type="caution">
    <text evidence="5">The sequence shown here is derived from an EMBL/GenBank/DDBJ whole genome shotgun (WGS) entry which is preliminary data.</text>
</comment>
<comment type="cofactor">
    <cofactor evidence="1">
        <name>FAD</name>
        <dbReference type="ChEBI" id="CHEBI:57692"/>
    </cofactor>
</comment>
<dbReference type="PANTHER" id="PTHR43563">
    <property type="entry name" value="AMINE OXIDASE"/>
    <property type="match status" value="1"/>
</dbReference>
<dbReference type="Proteomes" id="UP001204151">
    <property type="component" value="Unassembled WGS sequence"/>
</dbReference>
<evidence type="ECO:0000313" key="6">
    <source>
        <dbReference type="Proteomes" id="UP001204151"/>
    </source>
</evidence>
<keyword evidence="6" id="KW-1185">Reference proteome</keyword>
<evidence type="ECO:0000259" key="4">
    <source>
        <dbReference type="Pfam" id="PF01593"/>
    </source>
</evidence>
<dbReference type="SUPFAM" id="SSF54373">
    <property type="entry name" value="FAD-linked reductases, C-terminal domain"/>
    <property type="match status" value="1"/>
</dbReference>
<dbReference type="InterPro" id="IPR006311">
    <property type="entry name" value="TAT_signal"/>
</dbReference>
<dbReference type="EMBL" id="JANUGW010000009">
    <property type="protein sequence ID" value="MCS0582672.1"/>
    <property type="molecule type" value="Genomic_DNA"/>
</dbReference>
<name>A0ABT1ZRW7_9BURK</name>
<feature type="domain" description="Amine oxidase" evidence="4">
    <location>
        <begin position="62"/>
        <end position="484"/>
    </location>
</feature>
<dbReference type="InterPro" id="IPR036188">
    <property type="entry name" value="FAD/NAD-bd_sf"/>
</dbReference>
<proteinExistence type="inferred from homology"/>
<dbReference type="Pfam" id="PF01593">
    <property type="entry name" value="Amino_oxidase"/>
    <property type="match status" value="1"/>
</dbReference>
<dbReference type="InterPro" id="IPR001613">
    <property type="entry name" value="Flavin_amine_oxidase"/>
</dbReference>
<evidence type="ECO:0000256" key="3">
    <source>
        <dbReference type="ARBA" id="ARBA00023002"/>
    </source>
</evidence>
<accession>A0ABT1ZRW7</accession>
<sequence>MNSIFEGDKMDKAKKQKDDGLTRRGFLGMATAATAAAALPRVAGAVGEGRDVLDVAIIGGGLAGLTAARDLKRAGCESFVVLEARDRVGGRTLNHDLGKGYFTEAGGQWIGPGQTAVADLARELGVGTFPTYWEGKTTFLAGGAHATVAMGGGFNTDKRLTSELEAMAKLVPSGAPWTSPRAAEFDAMSLGDWLAKKNIAPEDQIGWTTGSVLSGGNVPARLSLLHWLSMINSADCNYERLEAVKDGAQGTRIAGGSQILSIKMAQALGDKVKLGTPVLRIEHWNDGPVTIRTAKGAIRARHVIVALSPPLCNQIAFDPPLPEKRREMQRHWPAMAPARKTAHVYKKAFWREKGLNGWMIQAKGPVLWAYDNSPEDASFGVINAFVANGQLPSDREAAGAELARIYAEALGDEALHPVAYYDHDWGKVDRWTLTCVSPMPPGFYTTYGEALHPPAGRLIWSGTETAEIWAGYMDGAVRSGHKAALQALQALNERKA</sequence>
<dbReference type="NCBIfam" id="TIGR01409">
    <property type="entry name" value="TAT_signal_seq"/>
    <property type="match status" value="1"/>
</dbReference>
<dbReference type="InterPro" id="IPR019546">
    <property type="entry name" value="TAT_signal_bac_arc"/>
</dbReference>
<dbReference type="PRINTS" id="PR00757">
    <property type="entry name" value="AMINEOXDASEF"/>
</dbReference>
<dbReference type="PROSITE" id="PS51318">
    <property type="entry name" value="TAT"/>
    <property type="match status" value="1"/>
</dbReference>
<comment type="similarity">
    <text evidence="2">Belongs to the flavin monoamine oxidase family.</text>
</comment>
<dbReference type="InterPro" id="IPR002937">
    <property type="entry name" value="Amino_oxidase"/>
</dbReference>